<dbReference type="GO" id="GO:0007099">
    <property type="term" value="P:centriole replication"/>
    <property type="evidence" value="ECO:0007669"/>
    <property type="project" value="TreeGrafter"/>
</dbReference>
<evidence type="ECO:0000313" key="2">
    <source>
        <dbReference type="EMBL" id="CAD1468569.1"/>
    </source>
</evidence>
<dbReference type="GO" id="GO:0032053">
    <property type="term" value="P:ciliary basal body organization"/>
    <property type="evidence" value="ECO:0007669"/>
    <property type="project" value="TreeGrafter"/>
</dbReference>
<evidence type="ECO:0000259" key="1">
    <source>
        <dbReference type="Pfam" id="PF14726"/>
    </source>
</evidence>
<dbReference type="PANTHER" id="PTHR31691">
    <property type="entry name" value="ROTATIN"/>
    <property type="match status" value="1"/>
</dbReference>
<feature type="domain" description="Rotatin N-terminal" evidence="1">
    <location>
        <begin position="104"/>
        <end position="199"/>
    </location>
</feature>
<evidence type="ECO:0000313" key="3">
    <source>
        <dbReference type="Proteomes" id="UP000752696"/>
    </source>
</evidence>
<feature type="non-terminal residue" evidence="2">
    <location>
        <position position="1"/>
    </location>
</feature>
<dbReference type="EMBL" id="CAJDYZ010000768">
    <property type="protein sequence ID" value="CAD1468569.1"/>
    <property type="molecule type" value="Genomic_DNA"/>
</dbReference>
<dbReference type="Gene3D" id="1.25.10.10">
    <property type="entry name" value="Leucine-rich Repeat Variant"/>
    <property type="match status" value="2"/>
</dbReference>
<comment type="caution">
    <text evidence="2">The sequence shown here is derived from an EMBL/GenBank/DDBJ whole genome shotgun (WGS) entry which is preliminary data.</text>
</comment>
<dbReference type="SUPFAM" id="SSF48371">
    <property type="entry name" value="ARM repeat"/>
    <property type="match status" value="3"/>
</dbReference>
<gene>
    <name evidence="2" type="ORF">MHI_LOCUS54173</name>
</gene>
<dbReference type="GO" id="GO:0010457">
    <property type="term" value="P:centriole-centriole cohesion"/>
    <property type="evidence" value="ECO:0007669"/>
    <property type="project" value="TreeGrafter"/>
</dbReference>
<sequence length="2222" mass="254349">QIPRVYYYLLLTTIPINDTVFISKYQRMSRRFYLSENDVPEENHGTWRAASPTRLRSHSHDIFGGEIFKTVGTGNLKCDSIKQMSNMSGILAVHVKKLSHNIEEIRLRALDNIISKYDLGFGCDCDAVRKELIIKLFNWFSFETFSEVQKVLNLLLRLLKTDDRGYLNTFGKLRFQNELHELRRKLGSEWHEKLNEIEEAVLNSDKFETMPSNSKIITDLGSPGIEFIDYDRHTTRIKDQEYNGNSKTYRKEDFNLSKDILASTSALNSTVPFDLTLEYGDGTPISKATEGGIKWLIMPWQPLVTSDKGVLAAVEEALNNSLDTNLILHTCQFITNVMMQDFPAEVFLQRPTIVFILHDLLESSANTTNANFRNVVSMILKTLCKLTRSLRLRIYYYCEPCIANKKQKLLVEKLSNYSSSETRNSPDGGFPEVNYQAYQSTGTSERSQSVSDNIDDSVLQLQQMLIPTFCIDTLKRVIAQLSISDNSAFILRNIKYITDVVYELVQLLIVSVMPNVWLCNDDVALKVIEDMKTLFSMLGDVLEYYGSYSTMDDFRITYLHLITITMNLLSHIVPLEIADIIFPKSLKTSICVATMDAAIYFLYPKLHSMLQEYSRVILKSIQAAIFLIKDTHNSSHSEVLKMLYASKLSLPYHKNFNIIKKIVEFLQNMNRYSLSKEDHTLATKLILNLLANADTDIQYATYFECYTLVKNILGVEYNREKLSWENLAFLFESPVLIEIIAYGVTHDDKKIKEISEEILVYILKGRLQMGENGWLKSLEAIVPVLPFLQCHAHPSTTLGQCVTKIFDPDVSSNIQLPYIEVVYDSLLNNYVFYICKSSNSVFKGNLRFLFSPDEDIRDEAVCRLIWLLGKEKDSVKKLPRLSSLHDLPLSSLCIFDRQIIFKKCEGNYQRSNLLSVLEMLNEPSVDPKIRKSALVQISVMLTDSSLHKLFITENGLLLILNIFNSALIEKEYVNYPDSVIPIITILKLLVSTEYSIRHDLSTRISVLSNIIRSLFLFPDNECIKIDGSQLLCLLLYNECIMRQNEKYVENYNQLNISLPYIIVSKMKLPFSCKSHWKISRHRRSDISVLHGNDSLVLTFIRQYWIWEWNDGINVLWKNLNDLHDSDVSDKLKILENEFLVLRFSFPHYCCQQQLYNIQNSTTHDSVSCALDFLTMYIKLYKMEKCKEIKDINLLPWEQTFERFLLSHPASKEDCDLFVEVLSFLQLYINITKDGKYEWINKIMTNITKSLAELLKSSELDNQNVHQSILKLARTCSVIGKAEKSTLENQNVWLHFIELIISTLCLGDQQHFYNLAYLDWLLTCLTYLIGKCHWTNFKNLLISLGNTLIELIISFHGAGTVSFMGLSITRNSIICLNHLLYQMQINFNKNTFVQFWYEEGRMLNWLPMLWQNRDPLVRASALQLLAGLMNNLHTASQLLNSIALAPSELCQTLLQCISSREESCIVREQGCFVLSSLIKNCNSVIFQYMDSLKANSIVMYVEQNNIYYEISVLCSNVYMFTSLDYNNQEKKIGEIPSIHSIQSSCTSLVPRTISHLYNCQDELQHFSVRESATTEMDYLQLVATPSLITAVCRLLNNLILIGKQEVVHQIYEHSIDKYLIGCINEIPKDVESKKNLTHYCDILEMYSSICTVLTNCITNSSNDTSQLISLRNKLWTEVFNFIAILSLTENQHFETIQAALELRGPETVFSSICIAMKDSNPELRISAIGCLTFLLSQEIQKDSLGKSNISVQLVIDTPVAKLSNDNSENNLRGILSDVNKLSLRSFNVHSTKSNGNEDPSLIPEKAAICDIRNEIAISEELCNVLLHLFIAYNYNKSKKNKKLNEDKELIISALTNLLCVSNAAKKAALEENLPEIILMILKESYVRLNLQPFELFKNQIDREKKIHPLLRDMNNILILLINFTYGSTVVKETLTKAGLADVLHKLWAWIALSKTVSTTALKLLASYTTKCTTAAQSLTLTTILPGTGLRKTPNTLALIHVIIQLVCKEIDKAGQLFDNHKLHFAFHVLRNAIHVHECRVSISKSNLLQFFTKIHPITTKRTKPWPLVELYCLEFLIDFTYYEEGQLCVPKAVDGLDVLFQLSKYSSSSNRILAISILRNLAFNTTNRPRLLSSVDFINVLHDIFKNGTLDEIRIAGSMLWSLVSNNQKGKLIVRSAGFSQSIQEALGRITLLNVDEEKDEEDLIKMLQYILRILSPADTKTD</sequence>
<dbReference type="OrthoDB" id="428850at2759"/>
<dbReference type="GO" id="GO:0005814">
    <property type="term" value="C:centriole"/>
    <property type="evidence" value="ECO:0007669"/>
    <property type="project" value="TreeGrafter"/>
</dbReference>
<organism evidence="2 3">
    <name type="scientific">Heterotrigona itama</name>
    <dbReference type="NCBI Taxonomy" id="395501"/>
    <lineage>
        <taxon>Eukaryota</taxon>
        <taxon>Metazoa</taxon>
        <taxon>Ecdysozoa</taxon>
        <taxon>Arthropoda</taxon>
        <taxon>Hexapoda</taxon>
        <taxon>Insecta</taxon>
        <taxon>Pterygota</taxon>
        <taxon>Neoptera</taxon>
        <taxon>Endopterygota</taxon>
        <taxon>Hymenoptera</taxon>
        <taxon>Apocrita</taxon>
        <taxon>Aculeata</taxon>
        <taxon>Apoidea</taxon>
        <taxon>Anthophila</taxon>
        <taxon>Apidae</taxon>
        <taxon>Heterotrigona</taxon>
    </lineage>
</organism>
<dbReference type="PANTHER" id="PTHR31691:SF1">
    <property type="entry name" value="ROTATIN"/>
    <property type="match status" value="1"/>
</dbReference>
<keyword evidence="3" id="KW-1185">Reference proteome</keyword>
<dbReference type="InterPro" id="IPR029249">
    <property type="entry name" value="Rotatin_N"/>
</dbReference>
<dbReference type="InterPro" id="IPR011989">
    <property type="entry name" value="ARM-like"/>
</dbReference>
<dbReference type="InterPro" id="IPR016024">
    <property type="entry name" value="ARM-type_fold"/>
</dbReference>
<protein>
    <recommendedName>
        <fullName evidence="1">Rotatin N-terminal domain-containing protein</fullName>
    </recommendedName>
</protein>
<dbReference type="GO" id="GO:0036064">
    <property type="term" value="C:ciliary basal body"/>
    <property type="evidence" value="ECO:0007669"/>
    <property type="project" value="InterPro"/>
</dbReference>
<reference evidence="2" key="1">
    <citation type="submission" date="2020-07" db="EMBL/GenBank/DDBJ databases">
        <authorList>
            <person name="Nazaruddin N."/>
        </authorList>
    </citation>
    <scope>NUCLEOTIDE SEQUENCE</scope>
</reference>
<dbReference type="Pfam" id="PF14726">
    <property type="entry name" value="RTTN_N"/>
    <property type="match status" value="1"/>
</dbReference>
<dbReference type="InterPro" id="IPR030791">
    <property type="entry name" value="Rotatin"/>
</dbReference>
<dbReference type="GO" id="GO:0005813">
    <property type="term" value="C:centrosome"/>
    <property type="evidence" value="ECO:0007669"/>
    <property type="project" value="InterPro"/>
</dbReference>
<proteinExistence type="predicted"/>
<name>A0A6V7GUI2_9HYME</name>
<dbReference type="Proteomes" id="UP000752696">
    <property type="component" value="Unassembled WGS sequence"/>
</dbReference>
<accession>A0A6V7GUI2</accession>